<evidence type="ECO:0000256" key="3">
    <source>
        <dbReference type="ARBA" id="ARBA00023143"/>
    </source>
</evidence>
<proteinExistence type="inferred from homology"/>
<comment type="caution">
    <text evidence="8">The sequence shown here is derived from an EMBL/GenBank/DDBJ whole genome shotgun (WGS) entry which is preliminary data.</text>
</comment>
<feature type="domain" description="Flagellar hook protein FlgE/F/G-like D1" evidence="7">
    <location>
        <begin position="88"/>
        <end position="152"/>
    </location>
</feature>
<gene>
    <name evidence="8" type="ORF">OL599_11085</name>
</gene>
<evidence type="ECO:0000313" key="8">
    <source>
        <dbReference type="EMBL" id="MCW3475115.1"/>
    </source>
</evidence>
<evidence type="ECO:0000259" key="6">
    <source>
        <dbReference type="Pfam" id="PF06429"/>
    </source>
</evidence>
<reference evidence="8" key="2">
    <citation type="submission" date="2022-10" db="EMBL/GenBank/DDBJ databases">
        <authorList>
            <person name="Trinh H.N."/>
        </authorList>
    </citation>
    <scope>NUCLEOTIDE SEQUENCE</scope>
    <source>
        <strain evidence="8">RN2-1</strain>
    </source>
</reference>
<dbReference type="Proteomes" id="UP001165679">
    <property type="component" value="Unassembled WGS sequence"/>
</dbReference>
<evidence type="ECO:0000256" key="2">
    <source>
        <dbReference type="ARBA" id="ARBA00009677"/>
    </source>
</evidence>
<dbReference type="InterPro" id="IPR001444">
    <property type="entry name" value="Flag_bb_rod_N"/>
</dbReference>
<keyword evidence="8" id="KW-0966">Cell projection</keyword>
<dbReference type="InterPro" id="IPR053967">
    <property type="entry name" value="LlgE_F_G-like_D1"/>
</dbReference>
<evidence type="ECO:0000259" key="7">
    <source>
        <dbReference type="Pfam" id="PF22692"/>
    </source>
</evidence>
<name>A0AA42CHQ1_9PROT</name>
<dbReference type="Pfam" id="PF22692">
    <property type="entry name" value="LlgE_F_G_D1"/>
    <property type="match status" value="1"/>
</dbReference>
<protein>
    <submittedName>
        <fullName evidence="8">Flagellar hook-basal body complex protein</fullName>
    </submittedName>
</protein>
<evidence type="ECO:0000256" key="4">
    <source>
        <dbReference type="RuleBase" id="RU362116"/>
    </source>
</evidence>
<evidence type="ECO:0000256" key="1">
    <source>
        <dbReference type="ARBA" id="ARBA00004117"/>
    </source>
</evidence>
<dbReference type="GO" id="GO:0071978">
    <property type="term" value="P:bacterial-type flagellum-dependent swarming motility"/>
    <property type="evidence" value="ECO:0007669"/>
    <property type="project" value="TreeGrafter"/>
</dbReference>
<sequence>MQNITTIALSRLVAQQRALDVTATNIANAGTPGFHAERMLFSDWLMRQPAPGLPPGGRVMAYTQDRATYRDTQSGPLTHTGNPLDLAVGADGFFTVQTPRGPRLTRSGHYELSNAGTVVDNEGDALLDVNGRPIQVSTADAALSVTADGTISSENGRIGRIGVVMPDDPQKLKAEGSRQFNADVPTRPVAAPKVIQGAIEESNVKPTVELARMMNDLREFQFASQMVQSEADREQAAIDKITQKRL</sequence>
<evidence type="ECO:0000313" key="9">
    <source>
        <dbReference type="Proteomes" id="UP001165679"/>
    </source>
</evidence>
<keyword evidence="8" id="KW-0282">Flagellum</keyword>
<keyword evidence="8" id="KW-0969">Cilium</keyword>
<dbReference type="GO" id="GO:0009425">
    <property type="term" value="C:bacterial-type flagellum basal body"/>
    <property type="evidence" value="ECO:0007669"/>
    <property type="project" value="UniProtKB-SubCell"/>
</dbReference>
<feature type="domain" description="Flagellar basal body rod protein N-terminal" evidence="5">
    <location>
        <begin position="7"/>
        <end position="34"/>
    </location>
</feature>
<feature type="domain" description="Flagellar basal-body/hook protein C-terminal" evidence="6">
    <location>
        <begin position="196"/>
        <end position="238"/>
    </location>
</feature>
<keyword evidence="9" id="KW-1185">Reference proteome</keyword>
<dbReference type="PANTHER" id="PTHR30435:SF19">
    <property type="entry name" value="FLAGELLAR BASAL-BODY ROD PROTEIN FLGG"/>
    <property type="match status" value="1"/>
</dbReference>
<comment type="subcellular location">
    <subcellularLocation>
        <location evidence="1 4">Bacterial flagellum basal body</location>
    </subcellularLocation>
</comment>
<evidence type="ECO:0000259" key="5">
    <source>
        <dbReference type="Pfam" id="PF00460"/>
    </source>
</evidence>
<reference evidence="8" key="1">
    <citation type="submission" date="2022-09" db="EMBL/GenBank/DDBJ databases">
        <title>Rhodovastum sp. nov. RN2-1 isolated from soil in Seongnam, South Korea.</title>
        <authorList>
            <person name="Le N.T."/>
        </authorList>
    </citation>
    <scope>NUCLEOTIDE SEQUENCE</scope>
    <source>
        <strain evidence="8">RN2-1</strain>
    </source>
</reference>
<dbReference type="PANTHER" id="PTHR30435">
    <property type="entry name" value="FLAGELLAR PROTEIN"/>
    <property type="match status" value="1"/>
</dbReference>
<dbReference type="InterPro" id="IPR020013">
    <property type="entry name" value="Flagellar_FlgE/F/G"/>
</dbReference>
<dbReference type="InterPro" id="IPR010930">
    <property type="entry name" value="Flg_bb/hook_C_dom"/>
</dbReference>
<comment type="similarity">
    <text evidence="2 4">Belongs to the flagella basal body rod proteins family.</text>
</comment>
<dbReference type="InterPro" id="IPR037925">
    <property type="entry name" value="FlgE/F/G-like"/>
</dbReference>
<dbReference type="Pfam" id="PF06429">
    <property type="entry name" value="Flg_bbr_C"/>
    <property type="match status" value="1"/>
</dbReference>
<keyword evidence="3 4" id="KW-0975">Bacterial flagellum</keyword>
<accession>A0AA42CHQ1</accession>
<dbReference type="AlphaFoldDB" id="A0AA42CHQ1"/>
<dbReference type="NCBIfam" id="TIGR03506">
    <property type="entry name" value="FlgEFG_subfam"/>
    <property type="match status" value="1"/>
</dbReference>
<dbReference type="RefSeq" id="WP_264713806.1">
    <property type="nucleotide sequence ID" value="NZ_JAPDNT010000006.1"/>
</dbReference>
<dbReference type="EMBL" id="JAPDNT010000006">
    <property type="protein sequence ID" value="MCW3475115.1"/>
    <property type="molecule type" value="Genomic_DNA"/>
</dbReference>
<organism evidence="8 9">
    <name type="scientific">Limobrevibacterium gyesilva</name>
    <dbReference type="NCBI Taxonomy" id="2991712"/>
    <lineage>
        <taxon>Bacteria</taxon>
        <taxon>Pseudomonadati</taxon>
        <taxon>Pseudomonadota</taxon>
        <taxon>Alphaproteobacteria</taxon>
        <taxon>Acetobacterales</taxon>
        <taxon>Acetobacteraceae</taxon>
        <taxon>Limobrevibacterium</taxon>
    </lineage>
</organism>
<dbReference type="SUPFAM" id="SSF117143">
    <property type="entry name" value="Flagellar hook protein flgE"/>
    <property type="match status" value="1"/>
</dbReference>
<dbReference type="Pfam" id="PF00460">
    <property type="entry name" value="Flg_bb_rod"/>
    <property type="match status" value="1"/>
</dbReference>